<organism evidence="1 2">
    <name type="scientific">Dissostichus eleginoides</name>
    <name type="common">Patagonian toothfish</name>
    <name type="synonym">Dissostichus amissus</name>
    <dbReference type="NCBI Taxonomy" id="100907"/>
    <lineage>
        <taxon>Eukaryota</taxon>
        <taxon>Metazoa</taxon>
        <taxon>Chordata</taxon>
        <taxon>Craniata</taxon>
        <taxon>Vertebrata</taxon>
        <taxon>Euteleostomi</taxon>
        <taxon>Actinopterygii</taxon>
        <taxon>Neopterygii</taxon>
        <taxon>Teleostei</taxon>
        <taxon>Neoteleostei</taxon>
        <taxon>Acanthomorphata</taxon>
        <taxon>Eupercaria</taxon>
        <taxon>Perciformes</taxon>
        <taxon>Notothenioidei</taxon>
        <taxon>Nototheniidae</taxon>
        <taxon>Dissostichus</taxon>
    </lineage>
</organism>
<proteinExistence type="predicted"/>
<reference evidence="1" key="1">
    <citation type="submission" date="2023-04" db="EMBL/GenBank/DDBJ databases">
        <title>Chromosome-level genome of Chaenocephalus aceratus.</title>
        <authorList>
            <person name="Park H."/>
        </authorList>
    </citation>
    <scope>NUCLEOTIDE SEQUENCE</scope>
    <source>
        <strain evidence="1">DE</strain>
        <tissue evidence="1">Muscle</tissue>
    </source>
</reference>
<comment type="caution">
    <text evidence="1">The sequence shown here is derived from an EMBL/GenBank/DDBJ whole genome shotgun (WGS) entry which is preliminary data.</text>
</comment>
<accession>A0AAD9EPA8</accession>
<dbReference type="EMBL" id="JASDAP010000028">
    <property type="protein sequence ID" value="KAK1876423.1"/>
    <property type="molecule type" value="Genomic_DNA"/>
</dbReference>
<keyword evidence="2" id="KW-1185">Reference proteome</keyword>
<sequence>MFCHPAGPMSEEEKNELPKVIFKRKTPLSVLRSQTHSQRHGNKSNSRLCDSLKVTSAARFQTGTGLVGSGPPVRQPLWWVSLSSRAITLHLIHLEDEGIAANKALGERLWESSPWCWAGGHLWSKNYSCIEMRRLPGGDFGRVVHLLENGGEWTPVICSAKNMLYSEERRRNETGPQYSAKGQAKLCPGTPPRQSCRVKTFLCLLVTESPIYCVLALVLRVSPKASLEPGQSPGLYESCQTQLCQWRVLKAGMLDIEEKAGVLLSHYPSVVSRGEITLSGAPCLAHTSLVLIA</sequence>
<gene>
    <name evidence="1" type="ORF">KUDE01_001746</name>
</gene>
<name>A0AAD9EPA8_DISEL</name>
<feature type="non-terminal residue" evidence="1">
    <location>
        <position position="1"/>
    </location>
</feature>
<evidence type="ECO:0000313" key="2">
    <source>
        <dbReference type="Proteomes" id="UP001228049"/>
    </source>
</evidence>
<evidence type="ECO:0000313" key="1">
    <source>
        <dbReference type="EMBL" id="KAK1876423.1"/>
    </source>
</evidence>
<dbReference type="Proteomes" id="UP001228049">
    <property type="component" value="Unassembled WGS sequence"/>
</dbReference>
<protein>
    <submittedName>
        <fullName evidence="1">Protocadherin Fat 2</fullName>
    </submittedName>
</protein>
<dbReference type="AlphaFoldDB" id="A0AAD9EPA8"/>